<name>A0AAV0WZC8_9HEMI</name>
<gene>
    <name evidence="7" type="ORF">MEUPH1_LOCUS16645</name>
</gene>
<keyword evidence="3" id="KW-0862">Zinc</keyword>
<keyword evidence="1" id="KW-0479">Metal-binding</keyword>
<dbReference type="PROSITE" id="PS00518">
    <property type="entry name" value="ZF_RING_1"/>
    <property type="match status" value="1"/>
</dbReference>
<dbReference type="PROSITE" id="PS50089">
    <property type="entry name" value="ZF_RING_2"/>
    <property type="match status" value="1"/>
</dbReference>
<dbReference type="InterPro" id="IPR013083">
    <property type="entry name" value="Znf_RING/FYVE/PHD"/>
</dbReference>
<evidence type="ECO:0000256" key="3">
    <source>
        <dbReference type="ARBA" id="ARBA00022833"/>
    </source>
</evidence>
<keyword evidence="2 4" id="KW-0863">Zinc-finger</keyword>
<dbReference type="GO" id="GO:0008270">
    <property type="term" value="F:zinc ion binding"/>
    <property type="evidence" value="ECO:0007669"/>
    <property type="project" value="UniProtKB-KW"/>
</dbReference>
<dbReference type="PANTHER" id="PTHR47160:SF10">
    <property type="entry name" value="MULE TRANSPOSASE DOMAIN-CONTAINING PROTEIN"/>
    <property type="match status" value="1"/>
</dbReference>
<dbReference type="Proteomes" id="UP001160148">
    <property type="component" value="Unassembled WGS sequence"/>
</dbReference>
<dbReference type="SMART" id="SM00184">
    <property type="entry name" value="RING"/>
    <property type="match status" value="1"/>
</dbReference>
<dbReference type="AlphaFoldDB" id="A0AAV0WZC8"/>
<dbReference type="InterPro" id="IPR001841">
    <property type="entry name" value="Znf_RING"/>
</dbReference>
<sequence>MEIGRPAAVRSIHRARSRVNPSIPQLLSDWSDIINSEEFGARLLYVNGSTDESFFQGSLEILRDDGSIRFVGLVFTNVEFLNQMNVHIQTVRTLCMDGTFQIRPRQPPDIEQLFTIQIILNNVAIPIVHVLMVDRLTESYCRVLQYLRHDLNLNLEFENLQIITDFEQALRNAINRVLPEVNNSGCWFHFIQSIVRFIRSNQLVQLSTSNENARRILRMLMSLAHFPAEEILHHGVAFSIQLGFRVVQDMVTEYHLEVELHAIMQYFQRYWIDTVTPRRFSVFGLQHRTNNYIESYHSSLLRLMGQHPSLYQFYDHLRTIEERSRNDLRRAVNGQQVRQGTYSANSTRCSTTIKNAWRLVELGNYDVREFLRNVSYIPEQIIRNQIGEPNFERLLDINLENPLPPRGRVIRQLALGPLRPPPLAVLPAVQPPLRPLPLAVLPAVQPPLRPLPLAVLPAVQPPLLPIPPINQPPLVEQAPGIQPAEVRARRRIRQRRGQPYLRGPHEPQNRGRQRARNMEEAFPEFFADRDARDARSRSREARARSRSPEQEILELCTICFDEVVAVTLRPCNHTFCRTCIRRMRQEMYDVCPLCRGQIINYENY</sequence>
<evidence type="ECO:0000256" key="5">
    <source>
        <dbReference type="SAM" id="MobiDB-lite"/>
    </source>
</evidence>
<dbReference type="Gene3D" id="3.30.40.10">
    <property type="entry name" value="Zinc/RING finger domain, C3HC4 (zinc finger)"/>
    <property type="match status" value="1"/>
</dbReference>
<feature type="region of interest" description="Disordered" evidence="5">
    <location>
        <begin position="495"/>
        <end position="515"/>
    </location>
</feature>
<reference evidence="7 8" key="1">
    <citation type="submission" date="2023-01" db="EMBL/GenBank/DDBJ databases">
        <authorList>
            <person name="Whitehead M."/>
        </authorList>
    </citation>
    <scope>NUCLEOTIDE SEQUENCE [LARGE SCALE GENOMIC DNA]</scope>
</reference>
<dbReference type="Pfam" id="PF10551">
    <property type="entry name" value="MULE"/>
    <property type="match status" value="1"/>
</dbReference>
<dbReference type="InterPro" id="IPR018289">
    <property type="entry name" value="MULE_transposase_dom"/>
</dbReference>
<evidence type="ECO:0000313" key="7">
    <source>
        <dbReference type="EMBL" id="CAI6361469.1"/>
    </source>
</evidence>
<protein>
    <recommendedName>
        <fullName evidence="6">RING-type domain-containing protein</fullName>
    </recommendedName>
</protein>
<keyword evidence="8" id="KW-1185">Reference proteome</keyword>
<proteinExistence type="predicted"/>
<dbReference type="InterPro" id="IPR017907">
    <property type="entry name" value="Znf_RING_CS"/>
</dbReference>
<feature type="domain" description="RING-type" evidence="6">
    <location>
        <begin position="556"/>
        <end position="595"/>
    </location>
</feature>
<evidence type="ECO:0000313" key="8">
    <source>
        <dbReference type="Proteomes" id="UP001160148"/>
    </source>
</evidence>
<evidence type="ECO:0000256" key="4">
    <source>
        <dbReference type="PROSITE-ProRule" id="PRU00175"/>
    </source>
</evidence>
<evidence type="ECO:0000256" key="2">
    <source>
        <dbReference type="ARBA" id="ARBA00022771"/>
    </source>
</evidence>
<dbReference type="Pfam" id="PF13920">
    <property type="entry name" value="zf-C3HC4_3"/>
    <property type="match status" value="1"/>
</dbReference>
<organism evidence="7 8">
    <name type="scientific">Macrosiphum euphorbiae</name>
    <name type="common">potato aphid</name>
    <dbReference type="NCBI Taxonomy" id="13131"/>
    <lineage>
        <taxon>Eukaryota</taxon>
        <taxon>Metazoa</taxon>
        <taxon>Ecdysozoa</taxon>
        <taxon>Arthropoda</taxon>
        <taxon>Hexapoda</taxon>
        <taxon>Insecta</taxon>
        <taxon>Pterygota</taxon>
        <taxon>Neoptera</taxon>
        <taxon>Paraneoptera</taxon>
        <taxon>Hemiptera</taxon>
        <taxon>Sternorrhyncha</taxon>
        <taxon>Aphidomorpha</taxon>
        <taxon>Aphidoidea</taxon>
        <taxon>Aphididae</taxon>
        <taxon>Macrosiphini</taxon>
        <taxon>Macrosiphum</taxon>
    </lineage>
</organism>
<dbReference type="PANTHER" id="PTHR47160">
    <property type="entry name" value="PUTATIVE-RELATED"/>
    <property type="match status" value="1"/>
</dbReference>
<evidence type="ECO:0000259" key="6">
    <source>
        <dbReference type="PROSITE" id="PS50089"/>
    </source>
</evidence>
<accession>A0AAV0WZC8</accession>
<evidence type="ECO:0000256" key="1">
    <source>
        <dbReference type="ARBA" id="ARBA00022723"/>
    </source>
</evidence>
<comment type="caution">
    <text evidence="7">The sequence shown here is derived from an EMBL/GenBank/DDBJ whole genome shotgun (WGS) entry which is preliminary data.</text>
</comment>
<dbReference type="EMBL" id="CARXXK010000003">
    <property type="protein sequence ID" value="CAI6361469.1"/>
    <property type="molecule type" value="Genomic_DNA"/>
</dbReference>
<dbReference type="SUPFAM" id="SSF57850">
    <property type="entry name" value="RING/U-box"/>
    <property type="match status" value="1"/>
</dbReference>